<reference evidence="2 3" key="1">
    <citation type="submission" date="2021-04" db="EMBL/GenBank/DDBJ databases">
        <title>Draft genome sequence of Paenibacillus cisolokensis, LC2-13A.</title>
        <authorList>
            <person name="Uke A."/>
            <person name="Chhe C."/>
            <person name="Baramee S."/>
            <person name="Kosugi A."/>
        </authorList>
    </citation>
    <scope>NUCLEOTIDE SEQUENCE [LARGE SCALE GENOMIC DNA]</scope>
    <source>
        <strain evidence="2 3">LC2-13A</strain>
    </source>
</reference>
<keyword evidence="1" id="KW-1133">Transmembrane helix</keyword>
<comment type="caution">
    <text evidence="2">The sequence shown here is derived from an EMBL/GenBank/DDBJ whole genome shotgun (WGS) entry which is preliminary data.</text>
</comment>
<dbReference type="EMBL" id="BOVJ01000176">
    <property type="protein sequence ID" value="GIQ66361.1"/>
    <property type="molecule type" value="Genomic_DNA"/>
</dbReference>
<protein>
    <recommendedName>
        <fullName evidence="4">DUF4367 domain-containing protein</fullName>
    </recommendedName>
</protein>
<evidence type="ECO:0000256" key="1">
    <source>
        <dbReference type="SAM" id="Phobius"/>
    </source>
</evidence>
<name>A0ABQ4NER0_9BACL</name>
<evidence type="ECO:0000313" key="3">
    <source>
        <dbReference type="Proteomes" id="UP000680304"/>
    </source>
</evidence>
<evidence type="ECO:0000313" key="2">
    <source>
        <dbReference type="EMBL" id="GIQ66361.1"/>
    </source>
</evidence>
<accession>A0ABQ4NER0</accession>
<feature type="transmembrane region" description="Helical" evidence="1">
    <location>
        <begin position="52"/>
        <end position="74"/>
    </location>
</feature>
<dbReference type="Proteomes" id="UP000680304">
    <property type="component" value="Unassembled WGS sequence"/>
</dbReference>
<evidence type="ECO:0008006" key="4">
    <source>
        <dbReference type="Google" id="ProtNLM"/>
    </source>
</evidence>
<keyword evidence="1" id="KW-0812">Transmembrane</keyword>
<proteinExistence type="predicted"/>
<dbReference type="RefSeq" id="WP_213530903.1">
    <property type="nucleotide sequence ID" value="NZ_BOVJ01000176.1"/>
</dbReference>
<keyword evidence="1" id="KW-0472">Membrane</keyword>
<organism evidence="2 3">
    <name type="scientific">Paenibacillus cisolokensis</name>
    <dbReference type="NCBI Taxonomy" id="1658519"/>
    <lineage>
        <taxon>Bacteria</taxon>
        <taxon>Bacillati</taxon>
        <taxon>Bacillota</taxon>
        <taxon>Bacilli</taxon>
        <taxon>Bacillales</taxon>
        <taxon>Paenibacillaceae</taxon>
        <taxon>Paenibacillus</taxon>
    </lineage>
</organism>
<gene>
    <name evidence="2" type="ORF">PACILC2_49290</name>
</gene>
<keyword evidence="3" id="KW-1185">Reference proteome</keyword>
<sequence length="237" mass="25990">MNGDMNVERKLRHVFERSEGEAIDVTERVMERIRRHDSGRQSRTRHTAGRKLLPAAVAAALAFGVVSASASGLLDFSWEGIGISIQNDGENRYHSGDTPLVEQLEQALAAGADTWKVLEPAEFAKAADFDVIEPAPADAGLKLTQSYGVVPIDPDYRVKSSEERWLGGYYDIYEDGEDWVVARQQSDTHMTDAANGKTALSLTYGDGPWERVELSGGDFAVFVASDDGKENLLEVKN</sequence>